<gene>
    <name evidence="1" type="ORF">Tci_035358</name>
</gene>
<reference evidence="1" key="1">
    <citation type="journal article" date="2019" name="Sci. Rep.">
        <title>Draft genome of Tanacetum cinerariifolium, the natural source of mosquito coil.</title>
        <authorList>
            <person name="Yamashiro T."/>
            <person name="Shiraishi A."/>
            <person name="Satake H."/>
            <person name="Nakayama K."/>
        </authorList>
    </citation>
    <scope>NUCLEOTIDE SEQUENCE</scope>
</reference>
<comment type="caution">
    <text evidence="1">The sequence shown here is derived from an EMBL/GenBank/DDBJ whole genome shotgun (WGS) entry which is preliminary data.</text>
</comment>
<proteinExistence type="predicted"/>
<sequence length="253" mass="29369">MSNQSEDIQARKDYGEYILQSIDKGPFKMGRCRDEIASGTDGPYLGPERDRVVADLSQAKKDILRADIHATNILLQGSELTKDDRESQLYDEFKHFRQHKGENIHDYYVRFTKLINDMRHIKMTMPKIQLNSKFVNNMLPEWGRFVMTVKLNRSLKESNHDHLYAYLKQHELHANEKKMLMERLNQHSHDPLALVSNVSPYQYPSSSSVPLQPSYIPPVLYQPQFTDNTQLDTCFSPADELLDDLTKQVTILA</sequence>
<dbReference type="AlphaFoldDB" id="A0A6L2LQ88"/>
<evidence type="ECO:0008006" key="2">
    <source>
        <dbReference type="Google" id="ProtNLM"/>
    </source>
</evidence>
<dbReference type="EMBL" id="BKCJ010004836">
    <property type="protein sequence ID" value="GEU63380.1"/>
    <property type="molecule type" value="Genomic_DNA"/>
</dbReference>
<name>A0A6L2LQ88_TANCI</name>
<organism evidence="1">
    <name type="scientific">Tanacetum cinerariifolium</name>
    <name type="common">Dalmatian daisy</name>
    <name type="synonym">Chrysanthemum cinerariifolium</name>
    <dbReference type="NCBI Taxonomy" id="118510"/>
    <lineage>
        <taxon>Eukaryota</taxon>
        <taxon>Viridiplantae</taxon>
        <taxon>Streptophyta</taxon>
        <taxon>Embryophyta</taxon>
        <taxon>Tracheophyta</taxon>
        <taxon>Spermatophyta</taxon>
        <taxon>Magnoliopsida</taxon>
        <taxon>eudicotyledons</taxon>
        <taxon>Gunneridae</taxon>
        <taxon>Pentapetalae</taxon>
        <taxon>asterids</taxon>
        <taxon>campanulids</taxon>
        <taxon>Asterales</taxon>
        <taxon>Asteraceae</taxon>
        <taxon>Asteroideae</taxon>
        <taxon>Anthemideae</taxon>
        <taxon>Anthemidinae</taxon>
        <taxon>Tanacetum</taxon>
    </lineage>
</organism>
<protein>
    <recommendedName>
        <fullName evidence="2">Integrase, catalytic region, zinc finger, CCHC-type, peptidase aspartic, catalytic</fullName>
    </recommendedName>
</protein>
<evidence type="ECO:0000313" key="1">
    <source>
        <dbReference type="EMBL" id="GEU63380.1"/>
    </source>
</evidence>
<accession>A0A6L2LQ88</accession>